<dbReference type="Proteomes" id="UP000469949">
    <property type="component" value="Unassembled WGS sequence"/>
</dbReference>
<feature type="region of interest" description="Disordered" evidence="1">
    <location>
        <begin position="99"/>
        <end position="152"/>
    </location>
</feature>
<accession>A0A833J0A2</accession>
<dbReference type="EMBL" id="WEKV01000020">
    <property type="protein sequence ID" value="KAB7782170.1"/>
    <property type="molecule type" value="Genomic_DNA"/>
</dbReference>
<dbReference type="AlphaFoldDB" id="A0A833J0A2"/>
<dbReference type="RefSeq" id="WP_152278680.1">
    <property type="nucleotide sequence ID" value="NZ_WEKV01000020.1"/>
</dbReference>
<organism evidence="2 3">
    <name type="scientific">Methylorubrum populi</name>
    <dbReference type="NCBI Taxonomy" id="223967"/>
    <lineage>
        <taxon>Bacteria</taxon>
        <taxon>Pseudomonadati</taxon>
        <taxon>Pseudomonadota</taxon>
        <taxon>Alphaproteobacteria</taxon>
        <taxon>Hyphomicrobiales</taxon>
        <taxon>Methylobacteriaceae</taxon>
        <taxon>Methylorubrum</taxon>
    </lineage>
</organism>
<evidence type="ECO:0000256" key="1">
    <source>
        <dbReference type="SAM" id="MobiDB-lite"/>
    </source>
</evidence>
<protein>
    <submittedName>
        <fullName evidence="2">Uncharacterized protein</fullName>
    </submittedName>
</protein>
<gene>
    <name evidence="2" type="ORF">F8B43_4925</name>
</gene>
<reference evidence="2 3" key="1">
    <citation type="submission" date="2019-10" db="EMBL/GenBank/DDBJ databases">
        <title>Draft Genome Sequence of the Caffeine Degrading Methylotroph Methylorubrum populi PINKEL.</title>
        <authorList>
            <person name="Dawson S.C."/>
            <person name="Zhang X."/>
            <person name="Wright M.E."/>
            <person name="Sharma G."/>
            <person name="Langner J.T."/>
            <person name="Ditty J.L."/>
            <person name="Subuyuj G.A."/>
        </authorList>
    </citation>
    <scope>NUCLEOTIDE SEQUENCE [LARGE SCALE GENOMIC DNA]</scope>
    <source>
        <strain evidence="2 3">Pinkel</strain>
    </source>
</reference>
<evidence type="ECO:0000313" key="2">
    <source>
        <dbReference type="EMBL" id="KAB7782170.1"/>
    </source>
</evidence>
<evidence type="ECO:0000313" key="3">
    <source>
        <dbReference type="Proteomes" id="UP000469949"/>
    </source>
</evidence>
<feature type="region of interest" description="Disordered" evidence="1">
    <location>
        <begin position="61"/>
        <end position="82"/>
    </location>
</feature>
<proteinExistence type="predicted"/>
<sequence length="152" mass="16350">MLGSEQTLRGLEGINSGFGGGLAGTVSGWTPNGMKSADRQRFEQAKRDFVNAQLRRESGAAISQKEFDNADAQYFPQPGDSADVIAQKRTNRQRAVEAMAREGGPSYRPHSVFDQSGAIVPYQPGGTPSPAPRQPLTPAKRLRFDPATGAFN</sequence>
<name>A0A833J0A2_9HYPH</name>
<comment type="caution">
    <text evidence="2">The sequence shown here is derived from an EMBL/GenBank/DDBJ whole genome shotgun (WGS) entry which is preliminary data.</text>
</comment>